<organism evidence="2 3">
    <name type="scientific">Martelella endophytica</name>
    <dbReference type="NCBI Taxonomy" id="1486262"/>
    <lineage>
        <taxon>Bacteria</taxon>
        <taxon>Pseudomonadati</taxon>
        <taxon>Pseudomonadota</taxon>
        <taxon>Alphaproteobacteria</taxon>
        <taxon>Hyphomicrobiales</taxon>
        <taxon>Aurantimonadaceae</taxon>
        <taxon>Martelella</taxon>
    </lineage>
</organism>
<dbReference type="PANTHER" id="PTHR46211:SF1">
    <property type="entry name" value="GLYCEROPHOSPHODIESTER PHOSPHODIESTERASE, CYTOPLASMIC"/>
    <property type="match status" value="1"/>
</dbReference>
<evidence type="ECO:0000259" key="1">
    <source>
        <dbReference type="PROSITE" id="PS51704"/>
    </source>
</evidence>
<dbReference type="Proteomes" id="UP000032611">
    <property type="component" value="Chromosome"/>
</dbReference>
<dbReference type="Pfam" id="PF03009">
    <property type="entry name" value="GDPD"/>
    <property type="match status" value="1"/>
</dbReference>
<dbReference type="GO" id="GO:0008081">
    <property type="term" value="F:phosphoric diester hydrolase activity"/>
    <property type="evidence" value="ECO:0007669"/>
    <property type="project" value="InterPro"/>
</dbReference>
<name>A0A0D5LRB5_MAREN</name>
<dbReference type="Gene3D" id="3.20.20.190">
    <property type="entry name" value="Phosphatidylinositol (PI) phosphodiesterase"/>
    <property type="match status" value="1"/>
</dbReference>
<dbReference type="OrthoDB" id="384721at2"/>
<dbReference type="PANTHER" id="PTHR46211">
    <property type="entry name" value="GLYCEROPHOSPHORYL DIESTER PHOSPHODIESTERASE"/>
    <property type="match status" value="1"/>
</dbReference>
<gene>
    <name evidence="2" type="ORF">TM49_14900</name>
</gene>
<reference evidence="2 3" key="1">
    <citation type="journal article" date="2015" name="Genome Announc.">
        <title>Complete genome sequence of Martelella endophytica YC6887, which has antifungal activity associated with a halophyte.</title>
        <authorList>
            <person name="Khan A."/>
            <person name="Khan H."/>
            <person name="Chung E.J."/>
            <person name="Hossain M.T."/>
            <person name="Chung Y.R."/>
        </authorList>
    </citation>
    <scope>NUCLEOTIDE SEQUENCE [LARGE SCALE GENOMIC DNA]</scope>
    <source>
        <strain evidence="2">YC6887</strain>
    </source>
</reference>
<dbReference type="STRING" id="1486262.TM49_14900"/>
<evidence type="ECO:0000313" key="2">
    <source>
        <dbReference type="EMBL" id="AJY46671.1"/>
    </source>
</evidence>
<dbReference type="AlphaFoldDB" id="A0A0D5LRB5"/>
<keyword evidence="3" id="KW-1185">Reference proteome</keyword>
<dbReference type="InterPro" id="IPR017946">
    <property type="entry name" value="PLC-like_Pdiesterase_TIM-brl"/>
</dbReference>
<dbReference type="RefSeq" id="WP_045682407.1">
    <property type="nucleotide sequence ID" value="NZ_CP010803.1"/>
</dbReference>
<dbReference type="EMBL" id="CP010803">
    <property type="protein sequence ID" value="AJY46671.1"/>
    <property type="molecule type" value="Genomic_DNA"/>
</dbReference>
<dbReference type="PATRIC" id="fig|1486262.3.peg.3080"/>
<dbReference type="SUPFAM" id="SSF51695">
    <property type="entry name" value="PLC-like phosphodiesterases"/>
    <property type="match status" value="1"/>
</dbReference>
<protein>
    <submittedName>
        <fullName evidence="2">Glycerophosphodiester phosphodiesterase</fullName>
    </submittedName>
</protein>
<dbReference type="PROSITE" id="PS51704">
    <property type="entry name" value="GP_PDE"/>
    <property type="match status" value="1"/>
</dbReference>
<proteinExistence type="predicted"/>
<evidence type="ECO:0000313" key="3">
    <source>
        <dbReference type="Proteomes" id="UP000032611"/>
    </source>
</evidence>
<dbReference type="InterPro" id="IPR030395">
    <property type="entry name" value="GP_PDE_dom"/>
</dbReference>
<dbReference type="HOGENOM" id="CLU_030006_10_0_5"/>
<dbReference type="KEGG" id="mey:TM49_14900"/>
<feature type="domain" description="GP-PDE" evidence="1">
    <location>
        <begin position="6"/>
        <end position="233"/>
    </location>
</feature>
<sequence length="233" mass="24965">MMWLTSAPIAHRGYHDPKKAVFENTMPAFEAAIAAGFAIECDVRLTRDGIPVIFHDDDLQRLAGRGDTIEALTAAETDAIAIGGADAKIPRLSALLAATDGKVPLVVELKRGAAPDPRFVPAVLDAIAGYDGPLALMSFNSDLLAELKAAGATVPVGLTAEGAENFDEHEAAMALGLDFVSYYYQHLPNDFTTGLRDKGIPVITWTIRDAEAREISNRHGDQMTFEGFDPRSA</sequence>
<accession>A0A0D5LRB5</accession>
<dbReference type="GO" id="GO:0006629">
    <property type="term" value="P:lipid metabolic process"/>
    <property type="evidence" value="ECO:0007669"/>
    <property type="project" value="InterPro"/>
</dbReference>